<feature type="region of interest" description="Disordered" evidence="6">
    <location>
        <begin position="426"/>
        <end position="459"/>
    </location>
</feature>
<keyword evidence="4 5" id="KW-0862">Zinc</keyword>
<dbReference type="SMART" id="SM00356">
    <property type="entry name" value="ZnF_C3H1"/>
    <property type="match status" value="2"/>
</dbReference>
<comment type="caution">
    <text evidence="8">The sequence shown here is derived from an EMBL/GenBank/DDBJ whole genome shotgun (WGS) entry which is preliminary data.</text>
</comment>
<feature type="compositionally biased region" description="Polar residues" evidence="6">
    <location>
        <begin position="595"/>
        <end position="610"/>
    </location>
</feature>
<reference evidence="9" key="1">
    <citation type="journal article" date="2012" name="Science">
        <title>The Paleozoic origin of enzymatic lignin decomposition reconstructed from 31 fungal genomes.</title>
        <authorList>
            <person name="Floudas D."/>
            <person name="Binder M."/>
            <person name="Riley R."/>
            <person name="Barry K."/>
            <person name="Blanchette R.A."/>
            <person name="Henrissat B."/>
            <person name="Martinez A.T."/>
            <person name="Otillar R."/>
            <person name="Spatafora J.W."/>
            <person name="Yadav J.S."/>
            <person name="Aerts A."/>
            <person name="Benoit I."/>
            <person name="Boyd A."/>
            <person name="Carlson A."/>
            <person name="Copeland A."/>
            <person name="Coutinho P.M."/>
            <person name="de Vries R.P."/>
            <person name="Ferreira P."/>
            <person name="Findley K."/>
            <person name="Foster B."/>
            <person name="Gaskell J."/>
            <person name="Glotzer D."/>
            <person name="Gorecki P."/>
            <person name="Heitman J."/>
            <person name="Hesse C."/>
            <person name="Hori C."/>
            <person name="Igarashi K."/>
            <person name="Jurgens J.A."/>
            <person name="Kallen N."/>
            <person name="Kersten P."/>
            <person name="Kohler A."/>
            <person name="Kuees U."/>
            <person name="Kumar T.K.A."/>
            <person name="Kuo A."/>
            <person name="LaButti K."/>
            <person name="Larrondo L.F."/>
            <person name="Lindquist E."/>
            <person name="Ling A."/>
            <person name="Lombard V."/>
            <person name="Lucas S."/>
            <person name="Lundell T."/>
            <person name="Martin R."/>
            <person name="McLaughlin D.J."/>
            <person name="Morgenstern I."/>
            <person name="Morin E."/>
            <person name="Murat C."/>
            <person name="Nagy L.G."/>
            <person name="Nolan M."/>
            <person name="Ohm R.A."/>
            <person name="Patyshakuliyeva A."/>
            <person name="Rokas A."/>
            <person name="Ruiz-Duenas F.J."/>
            <person name="Sabat G."/>
            <person name="Salamov A."/>
            <person name="Samejima M."/>
            <person name="Schmutz J."/>
            <person name="Slot J.C."/>
            <person name="St John F."/>
            <person name="Stenlid J."/>
            <person name="Sun H."/>
            <person name="Sun S."/>
            <person name="Syed K."/>
            <person name="Tsang A."/>
            <person name="Wiebenga A."/>
            <person name="Young D."/>
            <person name="Pisabarro A."/>
            <person name="Eastwood D.C."/>
            <person name="Martin F."/>
            <person name="Cullen D."/>
            <person name="Grigoriev I.V."/>
            <person name="Hibbett D.S."/>
        </authorList>
    </citation>
    <scope>NUCLEOTIDE SEQUENCE [LARGE SCALE GENOMIC DNA]</scope>
    <source>
        <strain evidence="9">RWD-64-598 SS2</strain>
    </source>
</reference>
<accession>A0A5M3N6G2</accession>
<feature type="domain" description="C3H1-type" evidence="7">
    <location>
        <begin position="354"/>
        <end position="382"/>
    </location>
</feature>
<keyword evidence="3 5" id="KW-0863">Zinc-finger</keyword>
<keyword evidence="2" id="KW-0677">Repeat</keyword>
<dbReference type="InterPro" id="IPR036855">
    <property type="entry name" value="Znf_CCCH_sf"/>
</dbReference>
<feature type="compositionally biased region" description="Low complexity" evidence="6">
    <location>
        <begin position="447"/>
        <end position="456"/>
    </location>
</feature>
<feature type="zinc finger region" description="C3H1-type" evidence="5">
    <location>
        <begin position="354"/>
        <end position="382"/>
    </location>
</feature>
<dbReference type="RefSeq" id="XP_007762760.1">
    <property type="nucleotide sequence ID" value="XM_007764570.1"/>
</dbReference>
<dbReference type="FunFam" id="4.10.1000.10:FF:000002">
    <property type="entry name" value="Zinc finger protein 36, C3H1 type-like 1"/>
    <property type="match status" value="1"/>
</dbReference>
<feature type="region of interest" description="Disordered" evidence="6">
    <location>
        <begin position="37"/>
        <end position="202"/>
    </location>
</feature>
<dbReference type="FunFam" id="4.10.1000.10:FF:000001">
    <property type="entry name" value="zinc finger CCCH domain-containing protein 15-like"/>
    <property type="match status" value="1"/>
</dbReference>
<proteinExistence type="predicted"/>
<evidence type="ECO:0000256" key="2">
    <source>
        <dbReference type="ARBA" id="ARBA00022737"/>
    </source>
</evidence>
<feature type="region of interest" description="Disordered" evidence="6">
    <location>
        <begin position="582"/>
        <end position="623"/>
    </location>
</feature>
<evidence type="ECO:0000256" key="1">
    <source>
        <dbReference type="ARBA" id="ARBA00022723"/>
    </source>
</evidence>
<dbReference type="GeneID" id="19209816"/>
<dbReference type="PROSITE" id="PS50103">
    <property type="entry name" value="ZF_C3H1"/>
    <property type="match status" value="2"/>
</dbReference>
<dbReference type="InterPro" id="IPR000571">
    <property type="entry name" value="Znf_CCCH"/>
</dbReference>
<feature type="region of interest" description="Disordered" evidence="6">
    <location>
        <begin position="330"/>
        <end position="349"/>
    </location>
</feature>
<dbReference type="GO" id="GO:0003729">
    <property type="term" value="F:mRNA binding"/>
    <property type="evidence" value="ECO:0007669"/>
    <property type="project" value="InterPro"/>
</dbReference>
<gene>
    <name evidence="8" type="ORF">CONPUDRAFT_78791</name>
</gene>
<evidence type="ECO:0000256" key="3">
    <source>
        <dbReference type="ARBA" id="ARBA00022771"/>
    </source>
</evidence>
<evidence type="ECO:0000256" key="4">
    <source>
        <dbReference type="ARBA" id="ARBA00022833"/>
    </source>
</evidence>
<feature type="domain" description="C3H1-type" evidence="7">
    <location>
        <begin position="392"/>
        <end position="420"/>
    </location>
</feature>
<feature type="compositionally biased region" description="Basic residues" evidence="6">
    <location>
        <begin position="1"/>
        <end position="10"/>
    </location>
</feature>
<protein>
    <recommendedName>
        <fullName evidence="7">C3H1-type domain-containing protein</fullName>
    </recommendedName>
</protein>
<dbReference type="PANTHER" id="PTHR12547:SF18">
    <property type="entry name" value="PROTEIN TIS11"/>
    <property type="match status" value="1"/>
</dbReference>
<feature type="zinc finger region" description="C3H1-type" evidence="5">
    <location>
        <begin position="392"/>
        <end position="420"/>
    </location>
</feature>
<dbReference type="AlphaFoldDB" id="A0A5M3N6G2"/>
<evidence type="ECO:0000256" key="5">
    <source>
        <dbReference type="PROSITE-ProRule" id="PRU00723"/>
    </source>
</evidence>
<dbReference type="EMBL" id="JH711573">
    <property type="protein sequence ID" value="EIW86445.1"/>
    <property type="molecule type" value="Genomic_DNA"/>
</dbReference>
<dbReference type="GO" id="GO:0008270">
    <property type="term" value="F:zinc ion binding"/>
    <property type="evidence" value="ECO:0007669"/>
    <property type="project" value="UniProtKB-KW"/>
</dbReference>
<dbReference type="SUPFAM" id="SSF90229">
    <property type="entry name" value="CCCH zinc finger"/>
    <property type="match status" value="2"/>
</dbReference>
<dbReference type="Proteomes" id="UP000053558">
    <property type="component" value="Unassembled WGS sequence"/>
</dbReference>
<dbReference type="OrthoDB" id="410307at2759"/>
<feature type="compositionally biased region" description="Low complexity" evidence="6">
    <location>
        <begin position="331"/>
        <end position="349"/>
    </location>
</feature>
<dbReference type="OMA" id="PTFAHNG"/>
<evidence type="ECO:0000256" key="6">
    <source>
        <dbReference type="SAM" id="MobiDB-lite"/>
    </source>
</evidence>
<dbReference type="PANTHER" id="PTHR12547">
    <property type="entry name" value="CCCH ZINC FINGER/TIS11-RELATED"/>
    <property type="match status" value="1"/>
</dbReference>
<dbReference type="Gene3D" id="4.10.1000.10">
    <property type="entry name" value="Zinc finger, CCCH-type"/>
    <property type="match status" value="2"/>
</dbReference>
<feature type="compositionally biased region" description="Low complexity" evidence="6">
    <location>
        <begin position="62"/>
        <end position="94"/>
    </location>
</feature>
<evidence type="ECO:0000313" key="9">
    <source>
        <dbReference type="Proteomes" id="UP000053558"/>
    </source>
</evidence>
<dbReference type="KEGG" id="cput:CONPUDRAFT_78791"/>
<evidence type="ECO:0000313" key="8">
    <source>
        <dbReference type="EMBL" id="EIW86445.1"/>
    </source>
</evidence>
<dbReference type="InterPro" id="IPR045877">
    <property type="entry name" value="ZFP36-like"/>
</dbReference>
<name>A0A5M3N6G2_CONPW</name>
<evidence type="ECO:0000259" key="7">
    <source>
        <dbReference type="PROSITE" id="PS50103"/>
    </source>
</evidence>
<feature type="region of interest" description="Disordered" evidence="6">
    <location>
        <begin position="1"/>
        <end position="24"/>
    </location>
</feature>
<feature type="compositionally biased region" description="Polar residues" evidence="6">
    <location>
        <begin position="160"/>
        <end position="169"/>
    </location>
</feature>
<keyword evidence="9" id="KW-1185">Reference proteome</keyword>
<dbReference type="Pfam" id="PF00642">
    <property type="entry name" value="zf-CCCH"/>
    <property type="match status" value="2"/>
</dbReference>
<feature type="compositionally biased region" description="Low complexity" evidence="6">
    <location>
        <begin position="582"/>
        <end position="594"/>
    </location>
</feature>
<organism evidence="8 9">
    <name type="scientific">Coniophora puteana (strain RWD-64-598)</name>
    <name type="common">Brown rot fungus</name>
    <dbReference type="NCBI Taxonomy" id="741705"/>
    <lineage>
        <taxon>Eukaryota</taxon>
        <taxon>Fungi</taxon>
        <taxon>Dikarya</taxon>
        <taxon>Basidiomycota</taxon>
        <taxon>Agaricomycotina</taxon>
        <taxon>Agaricomycetes</taxon>
        <taxon>Agaricomycetidae</taxon>
        <taxon>Boletales</taxon>
        <taxon>Coniophorineae</taxon>
        <taxon>Coniophoraceae</taxon>
        <taxon>Coniophora</taxon>
    </lineage>
</organism>
<keyword evidence="1 5" id="KW-0479">Metal-binding</keyword>
<sequence>MSSDRHHHSRYSGTHVLSDPDPTDWDFAQEIARLKIGSKDDDVHARTPPQSKVVAAAVAHYAESSPLESASEASPSSSPDHSISPSHSRGSSGADSREPANSNNRDMRTGALKVTTASEHKERPHSFNGVLSSSDLRRLQQAGEDSPSHWSQLRELASPEQPTYPSLSGSGYGRNPPPSASAGLRPNPRTFTPGGLGYNGANSLGAQQAYDLPFSHPDPAVARIQQQHGAFRGVHQHSSSDPSSTLRDAAALALLSNPTSYSQLGMYPPAAPLPMSMYPQAYRGPDSYTSNIAAAQAMLNRLQQGQFAGPFGIMPTPAMGMETGARGVGLNAPAPSAPSSNGSGPSANNRKLGLYKTELCRSWEEKGTCRYGTKCQFAHGEGELRSVARHPKYKTEICRTFWVSGACPYGKRCCFIHTELPANGAAPGAEGAPPPSATIDSRQRANSSASDPSDAPTSLLSRISHSRHDLATPIDTNSAAHNMYNTRPPTGSLRVDTASLTNIAKQNKSAYPTLASQQNALMMNPREPAIHSPVPLTAGPDLGRSTAARLNIVGQNQRVGRTNTSNPRHSFNGADVDFEYASPTTPSAANASSSFGMGSQNDRLSASGTAPRSHVRSGSAGNWGSLTRSNLSVAFPQSELAVGSNRVSNNAQWI</sequence>